<evidence type="ECO:0000313" key="1">
    <source>
        <dbReference type="EMBL" id="KAK9875322.1"/>
    </source>
</evidence>
<evidence type="ECO:0000313" key="2">
    <source>
        <dbReference type="Proteomes" id="UP001431783"/>
    </source>
</evidence>
<proteinExistence type="predicted"/>
<comment type="caution">
    <text evidence="1">The sequence shown here is derived from an EMBL/GenBank/DDBJ whole genome shotgun (WGS) entry which is preliminary data.</text>
</comment>
<dbReference type="Proteomes" id="UP001431783">
    <property type="component" value="Unassembled WGS sequence"/>
</dbReference>
<gene>
    <name evidence="1" type="ORF">WA026_007718</name>
</gene>
<dbReference type="AlphaFoldDB" id="A0AAW1TUU4"/>
<accession>A0AAW1TUU4</accession>
<evidence type="ECO:0008006" key="3">
    <source>
        <dbReference type="Google" id="ProtNLM"/>
    </source>
</evidence>
<dbReference type="EMBL" id="JARQZJ010000033">
    <property type="protein sequence ID" value="KAK9875322.1"/>
    <property type="molecule type" value="Genomic_DNA"/>
</dbReference>
<keyword evidence="2" id="KW-1185">Reference proteome</keyword>
<feature type="non-terminal residue" evidence="1">
    <location>
        <position position="1"/>
    </location>
</feature>
<sequence>IIISALNIVNGIREFKDVMDRVNEWCIENQLVLKNDKTQCIIFKTDRANRNYPESITYFKAELPISETVKFCGVYIDSFMKYHSHVEEINNNLKSVIYALRVLID</sequence>
<name>A0AAW1TUU4_9CUCU</name>
<reference evidence="1 2" key="1">
    <citation type="submission" date="2023-03" db="EMBL/GenBank/DDBJ databases">
        <title>Genome insight into feeding habits of ladybird beetles.</title>
        <authorList>
            <person name="Li H.-S."/>
            <person name="Huang Y.-H."/>
            <person name="Pang H."/>
        </authorList>
    </citation>
    <scope>NUCLEOTIDE SEQUENCE [LARGE SCALE GENOMIC DNA]</scope>
    <source>
        <strain evidence="1">SYSU_2023b</strain>
        <tissue evidence="1">Whole body</tissue>
    </source>
</reference>
<organism evidence="1 2">
    <name type="scientific">Henosepilachna vigintioctopunctata</name>
    <dbReference type="NCBI Taxonomy" id="420089"/>
    <lineage>
        <taxon>Eukaryota</taxon>
        <taxon>Metazoa</taxon>
        <taxon>Ecdysozoa</taxon>
        <taxon>Arthropoda</taxon>
        <taxon>Hexapoda</taxon>
        <taxon>Insecta</taxon>
        <taxon>Pterygota</taxon>
        <taxon>Neoptera</taxon>
        <taxon>Endopterygota</taxon>
        <taxon>Coleoptera</taxon>
        <taxon>Polyphaga</taxon>
        <taxon>Cucujiformia</taxon>
        <taxon>Coccinelloidea</taxon>
        <taxon>Coccinellidae</taxon>
        <taxon>Epilachninae</taxon>
        <taxon>Epilachnini</taxon>
        <taxon>Henosepilachna</taxon>
    </lineage>
</organism>
<protein>
    <recommendedName>
        <fullName evidence="3">Reverse transcriptase</fullName>
    </recommendedName>
</protein>